<comment type="caution">
    <text evidence="1">The sequence shown here is derived from an EMBL/GenBank/DDBJ whole genome shotgun (WGS) entry which is preliminary data.</text>
</comment>
<sequence>MLPSGSNRFNFNKGRNMLFAYVFLVAFGVASAYTGDREEVHKYVDKVLSEYLPKVVEDASLDVYEMPDFYFNVQDSSAEDEVFEGTVTFYSGNLTGLSTVHRKVCQSLSRSPDSIRIICNLVLPRIEVIYTGQYGVSTGYSSSYGVGGQKRNLYGKILIRDVEAQIELKKLDDVEKPTVTNILLLGKGQVTKRFTYIDVNENNLF</sequence>
<evidence type="ECO:0000313" key="2">
    <source>
        <dbReference type="Proteomes" id="UP000887013"/>
    </source>
</evidence>
<protein>
    <submittedName>
        <fullName evidence="1">Uncharacterized protein</fullName>
    </submittedName>
</protein>
<proteinExistence type="predicted"/>
<gene>
    <name evidence="1" type="primary">NCL1_34909</name>
    <name evidence="1" type="ORF">NPIL_617461</name>
</gene>
<name>A0A8X6NR13_NEPPI</name>
<dbReference type="AlphaFoldDB" id="A0A8X6NR13"/>
<reference evidence="1" key="1">
    <citation type="submission" date="2020-08" db="EMBL/GenBank/DDBJ databases">
        <title>Multicomponent nature underlies the extraordinary mechanical properties of spider dragline silk.</title>
        <authorList>
            <person name="Kono N."/>
            <person name="Nakamura H."/>
            <person name="Mori M."/>
            <person name="Yoshida Y."/>
            <person name="Ohtoshi R."/>
            <person name="Malay A.D."/>
            <person name="Moran D.A.P."/>
            <person name="Tomita M."/>
            <person name="Numata K."/>
            <person name="Arakawa K."/>
        </authorList>
    </citation>
    <scope>NUCLEOTIDE SEQUENCE</scope>
</reference>
<dbReference type="OrthoDB" id="6418357at2759"/>
<dbReference type="Proteomes" id="UP000887013">
    <property type="component" value="Unassembled WGS sequence"/>
</dbReference>
<accession>A0A8X6NR13</accession>
<keyword evidence="2" id="KW-1185">Reference proteome</keyword>
<dbReference type="EMBL" id="BMAW01012703">
    <property type="protein sequence ID" value="GFT30057.1"/>
    <property type="molecule type" value="Genomic_DNA"/>
</dbReference>
<evidence type="ECO:0000313" key="1">
    <source>
        <dbReference type="EMBL" id="GFT30057.1"/>
    </source>
</evidence>
<organism evidence="1 2">
    <name type="scientific">Nephila pilipes</name>
    <name type="common">Giant wood spider</name>
    <name type="synonym">Nephila maculata</name>
    <dbReference type="NCBI Taxonomy" id="299642"/>
    <lineage>
        <taxon>Eukaryota</taxon>
        <taxon>Metazoa</taxon>
        <taxon>Ecdysozoa</taxon>
        <taxon>Arthropoda</taxon>
        <taxon>Chelicerata</taxon>
        <taxon>Arachnida</taxon>
        <taxon>Araneae</taxon>
        <taxon>Araneomorphae</taxon>
        <taxon>Entelegynae</taxon>
        <taxon>Araneoidea</taxon>
        <taxon>Nephilidae</taxon>
        <taxon>Nephila</taxon>
    </lineage>
</organism>